<evidence type="ECO:0000259" key="7">
    <source>
        <dbReference type="SMART" id="SM00967"/>
    </source>
</evidence>
<dbReference type="Gene3D" id="3.30.1330.30">
    <property type="match status" value="1"/>
</dbReference>
<name>A0A2T5J2Y4_9GAMM</name>
<proteinExistence type="inferred from homology"/>
<accession>A0A2T5J2Y4</accession>
<feature type="binding site" evidence="6">
    <location>
        <position position="229"/>
    </location>
    <ligand>
        <name>S-adenosyl-L-methionine</name>
        <dbReference type="ChEBI" id="CHEBI:59789"/>
    </ligand>
</feature>
<dbReference type="PANTHER" id="PTHR46429:SF1">
    <property type="entry name" value="23S RRNA (GUANOSINE-2'-O-)-METHYLTRANSFERASE RLMB"/>
    <property type="match status" value="1"/>
</dbReference>
<feature type="domain" description="RNA 2-O ribose methyltransferase substrate binding" evidence="7">
    <location>
        <begin position="6"/>
        <end position="82"/>
    </location>
</feature>
<keyword evidence="5 6" id="KW-0949">S-adenosyl-L-methionine</keyword>
<keyword evidence="9" id="KW-1185">Reference proteome</keyword>
<dbReference type="Pfam" id="PF00588">
    <property type="entry name" value="SpoU_methylase"/>
    <property type="match status" value="1"/>
</dbReference>
<sequence>MAKTENIYGLHTVHALLTHHPEQVLDVFVLNSREDERLQQIIELAKQFGLAVQAVNRDKLDQLAAQGQHQGVVARARSHSPANEHDLAEFLQRLSVPPFLLVLDNITDPHNLGACLRTAESVGVHAVITPKDKSAALNAVARKTASGAAEVLPLFQVTNLARTLKMLADEGVWLVGTALTPEAKSVYDIKLTGALAIVMGAEGTGMRRLTREHCDTLAYIPMQGTVQSLNVSVATGIVLYEAFRQRSIG</sequence>
<dbReference type="AlphaFoldDB" id="A0A2T5J2Y4"/>
<dbReference type="InterPro" id="IPR013123">
    <property type="entry name" value="SpoU_subst-bd"/>
</dbReference>
<dbReference type="SUPFAM" id="SSF55315">
    <property type="entry name" value="L30e-like"/>
    <property type="match status" value="1"/>
</dbReference>
<evidence type="ECO:0000256" key="2">
    <source>
        <dbReference type="ARBA" id="ARBA00022552"/>
    </source>
</evidence>
<organism evidence="8 9">
    <name type="scientific">Agitococcus lubricus</name>
    <dbReference type="NCBI Taxonomy" id="1077255"/>
    <lineage>
        <taxon>Bacteria</taxon>
        <taxon>Pseudomonadati</taxon>
        <taxon>Pseudomonadota</taxon>
        <taxon>Gammaproteobacteria</taxon>
        <taxon>Moraxellales</taxon>
        <taxon>Moraxellaceae</taxon>
        <taxon>Agitococcus</taxon>
    </lineage>
</organism>
<evidence type="ECO:0000256" key="5">
    <source>
        <dbReference type="ARBA" id="ARBA00022691"/>
    </source>
</evidence>
<dbReference type="PANTHER" id="PTHR46429">
    <property type="entry name" value="23S RRNA (GUANOSINE-2'-O-)-METHYLTRANSFERASE RLMB"/>
    <property type="match status" value="1"/>
</dbReference>
<comment type="similarity">
    <text evidence="6">Belongs to the class IV-like SAM-binding methyltransferase superfamily. RNA methyltransferase TrmH family. RlmB subfamily.</text>
</comment>
<reference evidence="8 9" key="1">
    <citation type="submission" date="2018-04" db="EMBL/GenBank/DDBJ databases">
        <title>Genomic Encyclopedia of Archaeal and Bacterial Type Strains, Phase II (KMG-II): from individual species to whole genera.</title>
        <authorList>
            <person name="Goeker M."/>
        </authorList>
    </citation>
    <scope>NUCLEOTIDE SEQUENCE [LARGE SCALE GENOMIC DNA]</scope>
    <source>
        <strain evidence="8 9">DSM 5822</strain>
    </source>
</reference>
<gene>
    <name evidence="6" type="primary">rlmB</name>
    <name evidence="8" type="ORF">C8N29_10140</name>
</gene>
<dbReference type="InterPro" id="IPR001537">
    <property type="entry name" value="SpoU_MeTrfase"/>
</dbReference>
<evidence type="ECO:0000256" key="6">
    <source>
        <dbReference type="HAMAP-Rule" id="MF_01887"/>
    </source>
</evidence>
<dbReference type="HAMAP" id="MF_01887">
    <property type="entry name" value="23SrRNA_methyltr_B"/>
    <property type="match status" value="1"/>
</dbReference>
<keyword evidence="2 6" id="KW-0698">rRNA processing</keyword>
<dbReference type="GO" id="GO:0070039">
    <property type="term" value="F:rRNA (guanosine-2'-O-)-methyltransferase activity"/>
    <property type="evidence" value="ECO:0007669"/>
    <property type="project" value="UniProtKB-UniRule"/>
</dbReference>
<dbReference type="EC" id="2.1.1.185" evidence="6"/>
<dbReference type="InterPro" id="IPR029064">
    <property type="entry name" value="Ribosomal_eL30-like_sf"/>
</dbReference>
<dbReference type="InterPro" id="IPR024915">
    <property type="entry name" value="23S_rRNA_MeTrfase_RlmB"/>
</dbReference>
<dbReference type="GO" id="GO:0005829">
    <property type="term" value="C:cytosol"/>
    <property type="evidence" value="ECO:0007669"/>
    <property type="project" value="TreeGrafter"/>
</dbReference>
<dbReference type="CDD" id="cd18103">
    <property type="entry name" value="SpoU-like_RlmB"/>
    <property type="match status" value="1"/>
</dbReference>
<dbReference type="OrthoDB" id="9794400at2"/>
<comment type="catalytic activity">
    <reaction evidence="6">
        <text>guanosine(2251) in 23S rRNA + S-adenosyl-L-methionine = 2'-O-methylguanosine(2251) in 23S rRNA + S-adenosyl-L-homocysteine + H(+)</text>
        <dbReference type="Rhea" id="RHEA:24140"/>
        <dbReference type="Rhea" id="RHEA-COMP:10239"/>
        <dbReference type="Rhea" id="RHEA-COMP:10241"/>
        <dbReference type="ChEBI" id="CHEBI:15378"/>
        <dbReference type="ChEBI" id="CHEBI:57856"/>
        <dbReference type="ChEBI" id="CHEBI:59789"/>
        <dbReference type="ChEBI" id="CHEBI:74269"/>
        <dbReference type="ChEBI" id="CHEBI:74445"/>
        <dbReference type="EC" id="2.1.1.185"/>
    </reaction>
</comment>
<evidence type="ECO:0000256" key="4">
    <source>
        <dbReference type="ARBA" id="ARBA00022679"/>
    </source>
</evidence>
<dbReference type="SMART" id="SM00967">
    <property type="entry name" value="SpoU_sub_bind"/>
    <property type="match status" value="1"/>
</dbReference>
<dbReference type="EMBL" id="QAON01000001">
    <property type="protein sequence ID" value="PTQ90971.1"/>
    <property type="molecule type" value="Genomic_DNA"/>
</dbReference>
<comment type="subcellular location">
    <subcellularLocation>
        <location evidence="6">Cytoplasm</location>
    </subcellularLocation>
</comment>
<dbReference type="InterPro" id="IPR029026">
    <property type="entry name" value="tRNA_m1G_MTases_N"/>
</dbReference>
<dbReference type="Proteomes" id="UP000244223">
    <property type="component" value="Unassembled WGS sequence"/>
</dbReference>
<keyword evidence="1 6" id="KW-0963">Cytoplasm</keyword>
<dbReference type="InterPro" id="IPR004441">
    <property type="entry name" value="rRNA_MeTrfase_TrmH"/>
</dbReference>
<evidence type="ECO:0000313" key="8">
    <source>
        <dbReference type="EMBL" id="PTQ90971.1"/>
    </source>
</evidence>
<feature type="binding site" evidence="6">
    <location>
        <position position="220"/>
    </location>
    <ligand>
        <name>S-adenosyl-L-methionine</name>
        <dbReference type="ChEBI" id="CHEBI:59789"/>
    </ligand>
</feature>
<dbReference type="GO" id="GO:0003723">
    <property type="term" value="F:RNA binding"/>
    <property type="evidence" value="ECO:0007669"/>
    <property type="project" value="InterPro"/>
</dbReference>
<comment type="function">
    <text evidence="6">Specifically methylates the ribose of guanosine 2251 in 23S rRNA.</text>
</comment>
<dbReference type="SUPFAM" id="SSF75217">
    <property type="entry name" value="alpha/beta knot"/>
    <property type="match status" value="1"/>
</dbReference>
<dbReference type="Gene3D" id="3.40.1280.10">
    <property type="match status" value="1"/>
</dbReference>
<evidence type="ECO:0000313" key="9">
    <source>
        <dbReference type="Proteomes" id="UP000244223"/>
    </source>
</evidence>
<feature type="binding site" evidence="6">
    <location>
        <position position="200"/>
    </location>
    <ligand>
        <name>S-adenosyl-L-methionine</name>
        <dbReference type="ChEBI" id="CHEBI:59789"/>
    </ligand>
</feature>
<evidence type="ECO:0000256" key="3">
    <source>
        <dbReference type="ARBA" id="ARBA00022603"/>
    </source>
</evidence>
<keyword evidence="4 6" id="KW-0808">Transferase</keyword>
<protein>
    <recommendedName>
        <fullName evidence="6">23S rRNA (guanosine-2'-O-)-methyltransferase RlmB</fullName>
        <ecNumber evidence="6">2.1.1.185</ecNumber>
    </recommendedName>
    <alternativeName>
        <fullName evidence="6">23S rRNA (guanosine2251 2'-O)-methyltransferase</fullName>
    </alternativeName>
    <alternativeName>
        <fullName evidence="6">23S rRNA Gm2251 2'-O-methyltransferase</fullName>
    </alternativeName>
</protein>
<evidence type="ECO:0000256" key="1">
    <source>
        <dbReference type="ARBA" id="ARBA00022490"/>
    </source>
</evidence>
<comment type="caution">
    <text evidence="8">The sequence shown here is derived from an EMBL/GenBank/DDBJ whole genome shotgun (WGS) entry which is preliminary data.</text>
</comment>
<dbReference type="Pfam" id="PF08032">
    <property type="entry name" value="SpoU_sub_bind"/>
    <property type="match status" value="1"/>
</dbReference>
<dbReference type="RefSeq" id="WP_107864003.1">
    <property type="nucleotide sequence ID" value="NZ_QAON01000001.1"/>
</dbReference>
<dbReference type="InterPro" id="IPR029028">
    <property type="entry name" value="Alpha/beta_knot_MTases"/>
</dbReference>
<dbReference type="NCBIfam" id="TIGR00186">
    <property type="entry name" value="rRNA_methyl_3"/>
    <property type="match status" value="1"/>
</dbReference>
<dbReference type="FunFam" id="3.40.1280.10:FF:000008">
    <property type="entry name" value="Group 3 RNA methyltransferase TrmH"/>
    <property type="match status" value="1"/>
</dbReference>
<keyword evidence="3 6" id="KW-0489">Methyltransferase</keyword>